<organism evidence="1 2">
    <name type="scientific">Rubroshorea leprosula</name>
    <dbReference type="NCBI Taxonomy" id="152421"/>
    <lineage>
        <taxon>Eukaryota</taxon>
        <taxon>Viridiplantae</taxon>
        <taxon>Streptophyta</taxon>
        <taxon>Embryophyta</taxon>
        <taxon>Tracheophyta</taxon>
        <taxon>Spermatophyta</taxon>
        <taxon>Magnoliopsida</taxon>
        <taxon>eudicotyledons</taxon>
        <taxon>Gunneridae</taxon>
        <taxon>Pentapetalae</taxon>
        <taxon>rosids</taxon>
        <taxon>malvids</taxon>
        <taxon>Malvales</taxon>
        <taxon>Dipterocarpaceae</taxon>
        <taxon>Rubroshorea</taxon>
    </lineage>
</organism>
<gene>
    <name evidence="1" type="ORF">SLEP1_g51626</name>
</gene>
<evidence type="ECO:0000313" key="2">
    <source>
        <dbReference type="Proteomes" id="UP001054252"/>
    </source>
</evidence>
<protein>
    <submittedName>
        <fullName evidence="1">Uncharacterized protein</fullName>
    </submittedName>
</protein>
<dbReference type="AlphaFoldDB" id="A0AAV5M4J7"/>
<keyword evidence="2" id="KW-1185">Reference proteome</keyword>
<reference evidence="1 2" key="1">
    <citation type="journal article" date="2021" name="Commun. Biol.">
        <title>The genome of Shorea leprosula (Dipterocarpaceae) highlights the ecological relevance of drought in aseasonal tropical rainforests.</title>
        <authorList>
            <person name="Ng K.K.S."/>
            <person name="Kobayashi M.J."/>
            <person name="Fawcett J.A."/>
            <person name="Hatakeyama M."/>
            <person name="Paape T."/>
            <person name="Ng C.H."/>
            <person name="Ang C.C."/>
            <person name="Tnah L.H."/>
            <person name="Lee C.T."/>
            <person name="Nishiyama T."/>
            <person name="Sese J."/>
            <person name="O'Brien M.J."/>
            <person name="Copetti D."/>
            <person name="Mohd Noor M.I."/>
            <person name="Ong R.C."/>
            <person name="Putra M."/>
            <person name="Sireger I.Z."/>
            <person name="Indrioko S."/>
            <person name="Kosugi Y."/>
            <person name="Izuno A."/>
            <person name="Isagi Y."/>
            <person name="Lee S.L."/>
            <person name="Shimizu K.K."/>
        </authorList>
    </citation>
    <scope>NUCLEOTIDE SEQUENCE [LARGE SCALE GENOMIC DNA]</scope>
    <source>
        <strain evidence="1">214</strain>
    </source>
</reference>
<dbReference type="Proteomes" id="UP001054252">
    <property type="component" value="Unassembled WGS sequence"/>
</dbReference>
<dbReference type="EMBL" id="BPVZ01000181">
    <property type="protein sequence ID" value="GKV44443.1"/>
    <property type="molecule type" value="Genomic_DNA"/>
</dbReference>
<accession>A0AAV5M4J7</accession>
<sequence>MGRKKTRAKRRILIKSDDEEEEDKVVIEEVVVVPSLMENCKDQESNNLVEVFGTDMEEASDPQIESFEKDFEEVDTIVSAVMEMDVKVKQDVIEMDGNNENAKVNVNFNAN</sequence>
<name>A0AAV5M4J7_9ROSI</name>
<proteinExistence type="predicted"/>
<comment type="caution">
    <text evidence="1">The sequence shown here is derived from an EMBL/GenBank/DDBJ whole genome shotgun (WGS) entry which is preliminary data.</text>
</comment>
<evidence type="ECO:0000313" key="1">
    <source>
        <dbReference type="EMBL" id="GKV44443.1"/>
    </source>
</evidence>